<feature type="region of interest" description="Disordered" evidence="1">
    <location>
        <begin position="1"/>
        <end position="29"/>
    </location>
</feature>
<proteinExistence type="predicted"/>
<evidence type="ECO:0000313" key="5">
    <source>
        <dbReference type="Proteomes" id="UP000738402"/>
    </source>
</evidence>
<keyword evidence="4" id="KW-1185">Reference proteome</keyword>
<accession>A0AAN6HYC0</accession>
<dbReference type="EMBL" id="JAHLUH010000019">
    <property type="protein sequence ID" value="KAG7724123.1"/>
    <property type="molecule type" value="Genomic_DNA"/>
</dbReference>
<organism evidence="2 5">
    <name type="scientific">Ogataea haglerorum</name>
    <dbReference type="NCBI Taxonomy" id="1937702"/>
    <lineage>
        <taxon>Eukaryota</taxon>
        <taxon>Fungi</taxon>
        <taxon>Dikarya</taxon>
        <taxon>Ascomycota</taxon>
        <taxon>Saccharomycotina</taxon>
        <taxon>Pichiomycetes</taxon>
        <taxon>Pichiales</taxon>
        <taxon>Pichiaceae</taxon>
        <taxon>Ogataea</taxon>
    </lineage>
</organism>
<evidence type="ECO:0000313" key="2">
    <source>
        <dbReference type="EMBL" id="KAG7724123.1"/>
    </source>
</evidence>
<gene>
    <name evidence="2" type="ORF">KL933_005085</name>
    <name evidence="3" type="ORF">KL946_004907</name>
</gene>
<sequence>MADQMDIDLPAPAPQQTKKKRFEKPPDGTVYRLRQQPELRRQFEDSNAHKVSARRGSVQPLVPFALHRHVDPETKLVSFGQLRLVY</sequence>
<protein>
    <submittedName>
        <fullName evidence="2">Uncharacterized protein</fullName>
    </submittedName>
</protein>
<evidence type="ECO:0000313" key="3">
    <source>
        <dbReference type="EMBL" id="KAG7762043.1"/>
    </source>
</evidence>
<comment type="caution">
    <text evidence="2">The sequence shown here is derived from an EMBL/GenBank/DDBJ whole genome shotgun (WGS) entry which is preliminary data.</text>
</comment>
<evidence type="ECO:0000256" key="1">
    <source>
        <dbReference type="SAM" id="MobiDB-lite"/>
    </source>
</evidence>
<dbReference type="AlphaFoldDB" id="A0AAN6HYC0"/>
<dbReference type="Proteomes" id="UP000697297">
    <property type="component" value="Unassembled WGS sequence"/>
</dbReference>
<name>A0AAN6HYC0_9ASCO</name>
<dbReference type="EMBL" id="JAHLUN010000017">
    <property type="protein sequence ID" value="KAG7762043.1"/>
    <property type="molecule type" value="Genomic_DNA"/>
</dbReference>
<dbReference type="Proteomes" id="UP000738402">
    <property type="component" value="Unassembled WGS sequence"/>
</dbReference>
<evidence type="ECO:0000313" key="4">
    <source>
        <dbReference type="Proteomes" id="UP000697297"/>
    </source>
</evidence>
<reference evidence="2 4" key="1">
    <citation type="journal article" date="2021" name="G3 (Bethesda)">
        <title>Genomic diversity, chromosomal rearrangements, and interspecies hybridization in the ogataea polymorpha species complex.</title>
        <authorList>
            <person name="Hanson S.J."/>
            <person name="Cinneide E.O."/>
            <person name="Salzberg L.I."/>
            <person name="Wolfe K.H."/>
            <person name="McGowan J."/>
            <person name="Fitzpatrick D.A."/>
            <person name="Matlin K."/>
        </authorList>
    </citation>
    <scope>NUCLEOTIDE SEQUENCE</scope>
    <source>
        <strain evidence="3">81-436-3</strain>
        <strain evidence="2">83-405-1</strain>
    </source>
</reference>